<evidence type="ECO:0000313" key="7">
    <source>
        <dbReference type="EMBL" id="TMP28173.1"/>
    </source>
</evidence>
<protein>
    <recommendedName>
        <fullName evidence="6">Sodium/calcium exchanger membrane region domain-containing protein</fullName>
    </recommendedName>
</protein>
<feature type="transmembrane region" description="Helical" evidence="5">
    <location>
        <begin position="103"/>
        <end position="120"/>
    </location>
</feature>
<feature type="domain" description="Sodium/calcium exchanger membrane region" evidence="6">
    <location>
        <begin position="5"/>
        <end position="145"/>
    </location>
</feature>
<gene>
    <name evidence="7" type="ORF">CWB99_12235</name>
</gene>
<dbReference type="Proteomes" id="UP000310249">
    <property type="component" value="Unassembled WGS sequence"/>
</dbReference>
<dbReference type="Pfam" id="PF01699">
    <property type="entry name" value="Na_Ca_ex"/>
    <property type="match status" value="1"/>
</dbReference>
<feature type="transmembrane region" description="Helical" evidence="5">
    <location>
        <begin position="68"/>
        <end position="91"/>
    </location>
</feature>
<dbReference type="Gene3D" id="1.20.1420.30">
    <property type="entry name" value="NCX, central ion-binding region"/>
    <property type="match status" value="1"/>
</dbReference>
<keyword evidence="2 5" id="KW-0812">Transmembrane</keyword>
<comment type="subcellular location">
    <subcellularLocation>
        <location evidence="1">Membrane</location>
        <topology evidence="1">Multi-pass membrane protein</topology>
    </subcellularLocation>
</comment>
<evidence type="ECO:0000259" key="6">
    <source>
        <dbReference type="Pfam" id="PF01699"/>
    </source>
</evidence>
<dbReference type="GO" id="GO:0006874">
    <property type="term" value="P:intracellular calcium ion homeostasis"/>
    <property type="evidence" value="ECO:0007669"/>
    <property type="project" value="TreeGrafter"/>
</dbReference>
<comment type="caution">
    <text evidence="7">The sequence shown here is derived from an EMBL/GenBank/DDBJ whole genome shotgun (WGS) entry which is preliminary data.</text>
</comment>
<name>A0A5S3WMU4_9GAMM</name>
<reference evidence="8" key="2">
    <citation type="submission" date="2019-06" db="EMBL/GenBank/DDBJ databases">
        <title>Co-occurence of chitin degradation, pigmentation and bioactivity in marine Pseudoalteromonas.</title>
        <authorList>
            <person name="Sonnenschein E.C."/>
            <person name="Bech P.K."/>
        </authorList>
    </citation>
    <scope>NUCLEOTIDE SEQUENCE [LARGE SCALE GENOMIC DNA]</scope>
    <source>
        <strain evidence="8">S2676</strain>
    </source>
</reference>
<evidence type="ECO:0000313" key="8">
    <source>
        <dbReference type="Proteomes" id="UP000310249"/>
    </source>
</evidence>
<dbReference type="GO" id="GO:0005262">
    <property type="term" value="F:calcium channel activity"/>
    <property type="evidence" value="ECO:0007669"/>
    <property type="project" value="TreeGrafter"/>
</dbReference>
<evidence type="ECO:0000256" key="4">
    <source>
        <dbReference type="ARBA" id="ARBA00023136"/>
    </source>
</evidence>
<dbReference type="InterPro" id="IPR004837">
    <property type="entry name" value="NaCa_Exmemb"/>
</dbReference>
<dbReference type="GO" id="GO:0005886">
    <property type="term" value="C:plasma membrane"/>
    <property type="evidence" value="ECO:0007669"/>
    <property type="project" value="TreeGrafter"/>
</dbReference>
<dbReference type="PANTHER" id="PTHR10846:SF8">
    <property type="entry name" value="INNER MEMBRANE PROTEIN YRBG"/>
    <property type="match status" value="1"/>
</dbReference>
<dbReference type="OrthoDB" id="9794225at2"/>
<dbReference type="AlphaFoldDB" id="A0A5S3WMU4"/>
<sequence>MMLDLGLILAGIAMLTLGGEALIRGAVAAARRLRVSPLLSGLMIVGFGTSAPELVVSMDAAAQAQPDVAIGNVLGSNIFNILGILGVSALLQPLPAHPRVLQFDLWVLLASAFILLFFLFTGRRLSRLEGGVLLSAYIAYLILSFKVFGS</sequence>
<dbReference type="EMBL" id="PNCI01000027">
    <property type="protein sequence ID" value="TMP28173.1"/>
    <property type="molecule type" value="Genomic_DNA"/>
</dbReference>
<organism evidence="7 8">
    <name type="scientific">Pseudoalteromonas rubra</name>
    <dbReference type="NCBI Taxonomy" id="43658"/>
    <lineage>
        <taxon>Bacteria</taxon>
        <taxon>Pseudomonadati</taxon>
        <taxon>Pseudomonadota</taxon>
        <taxon>Gammaproteobacteria</taxon>
        <taxon>Alteromonadales</taxon>
        <taxon>Pseudoalteromonadaceae</taxon>
        <taxon>Pseudoalteromonas</taxon>
    </lineage>
</organism>
<evidence type="ECO:0000256" key="1">
    <source>
        <dbReference type="ARBA" id="ARBA00004141"/>
    </source>
</evidence>
<dbReference type="InterPro" id="IPR004481">
    <property type="entry name" value="K/Na/Ca-exchanger"/>
</dbReference>
<evidence type="ECO:0000256" key="3">
    <source>
        <dbReference type="ARBA" id="ARBA00022989"/>
    </source>
</evidence>
<accession>A0A5S3WMU4</accession>
<dbReference type="RefSeq" id="WP_138550529.1">
    <property type="nucleotide sequence ID" value="NZ_PNCH01000013.1"/>
</dbReference>
<feature type="transmembrane region" description="Helical" evidence="5">
    <location>
        <begin position="132"/>
        <end position="149"/>
    </location>
</feature>
<dbReference type="InterPro" id="IPR044880">
    <property type="entry name" value="NCX_ion-bd_dom_sf"/>
</dbReference>
<evidence type="ECO:0000256" key="2">
    <source>
        <dbReference type="ARBA" id="ARBA00022692"/>
    </source>
</evidence>
<reference evidence="7 8" key="1">
    <citation type="submission" date="2018-01" db="EMBL/GenBank/DDBJ databases">
        <authorList>
            <person name="Paulsen S."/>
            <person name="Gram L.K."/>
        </authorList>
    </citation>
    <scope>NUCLEOTIDE SEQUENCE [LARGE SCALE GENOMIC DNA]</scope>
    <source>
        <strain evidence="7 8">S2676</strain>
    </source>
</reference>
<evidence type="ECO:0000256" key="5">
    <source>
        <dbReference type="SAM" id="Phobius"/>
    </source>
</evidence>
<keyword evidence="3 5" id="KW-1133">Transmembrane helix</keyword>
<proteinExistence type="predicted"/>
<dbReference type="PANTHER" id="PTHR10846">
    <property type="entry name" value="SODIUM/POTASSIUM/CALCIUM EXCHANGER"/>
    <property type="match status" value="1"/>
</dbReference>
<dbReference type="GO" id="GO:0008273">
    <property type="term" value="F:calcium, potassium:sodium antiporter activity"/>
    <property type="evidence" value="ECO:0007669"/>
    <property type="project" value="TreeGrafter"/>
</dbReference>
<keyword evidence="4 5" id="KW-0472">Membrane</keyword>